<feature type="chain" id="PRO_5020724028" evidence="1">
    <location>
        <begin position="24"/>
        <end position="727"/>
    </location>
</feature>
<feature type="signal peptide" evidence="1">
    <location>
        <begin position="1"/>
        <end position="23"/>
    </location>
</feature>
<evidence type="ECO:0000256" key="1">
    <source>
        <dbReference type="SAM" id="SignalP"/>
    </source>
</evidence>
<dbReference type="Proteomes" id="UP000291142">
    <property type="component" value="Unassembled WGS sequence"/>
</dbReference>
<organism evidence="2 3">
    <name type="scientific">Hyunsoonleella flava</name>
    <dbReference type="NCBI Taxonomy" id="2527939"/>
    <lineage>
        <taxon>Bacteria</taxon>
        <taxon>Pseudomonadati</taxon>
        <taxon>Bacteroidota</taxon>
        <taxon>Flavobacteriia</taxon>
        <taxon>Flavobacteriales</taxon>
        <taxon>Flavobacteriaceae</taxon>
    </lineage>
</organism>
<accession>A0A4Q9FGE8</accession>
<dbReference type="PROSITE" id="PS51257">
    <property type="entry name" value="PROKAR_LIPOPROTEIN"/>
    <property type="match status" value="1"/>
</dbReference>
<proteinExistence type="predicted"/>
<gene>
    <name evidence="2" type="ORF">EYD45_03160</name>
</gene>
<evidence type="ECO:0000313" key="3">
    <source>
        <dbReference type="Proteomes" id="UP000291142"/>
    </source>
</evidence>
<sequence length="727" mass="81363">MKTKTLTLKILLLFVLLFFTACSKNEELKETRSTDFAPVEVTVEVPDGANLNMTSTKMYSLSVTSDVTDTGTGMLPFNESFNDLAFLLDENDNVLLAAFLTNNRKEISIETTAEVLVYYALDYYLLPNKSKEKYIKAIQETGSFDDLITNLKELFAQNNLMFQQGAYFEDLNSFLSSLTSKHPDIKDISHTGKRIFTKDKRTKSGITVANDEDSNVILQNSYPRRGKVFIYKKTSLDRDGVETQLSNYTDTPFLEFDLEPGKTLNIEAFKVGFKVSQMNAQSSAIENTVSSDPINLPVSSSEYSAGYEFVILGSGDLSNAPRALTDKEQIAYNELTKEAYILDYFLPTLLDVGGNKELLPPPGDPKEQALANAVLPILEANPEVLEAVINNDFKTATELFLPELYSDVRLSDDLRDILNKVYGTLSEDKSSPNTFIQSQELVSSGHPRLQKVLSVVYKNMDLKTKGNIPFLRTDANAIEDWFIKSIDADVNISNDIDRLCLGQPTEIRVGVITEYEPDFEEVEFHWQTSGEFKGRIQDINDNPNNFGTSIITKTNSVSYISVAQESELGSGDNIETVEVIIYMKNKRNGQLSEVGRDSMTINHKICVSFYVGFQKEVKILENENALICGGNTEYTVGHPTFVAKFSAVDDAKSYKGRVKRKDGTFAAEFQMQQINDLGGGNLEYKLGVGPIHIIKTCNLEQAEEEQQKKFDYLDEVGHQGIEITPIF</sequence>
<evidence type="ECO:0000313" key="2">
    <source>
        <dbReference type="EMBL" id="TBN05290.1"/>
    </source>
</evidence>
<comment type="caution">
    <text evidence="2">The sequence shown here is derived from an EMBL/GenBank/DDBJ whole genome shotgun (WGS) entry which is preliminary data.</text>
</comment>
<dbReference type="EMBL" id="SIRT01000002">
    <property type="protein sequence ID" value="TBN05290.1"/>
    <property type="molecule type" value="Genomic_DNA"/>
</dbReference>
<dbReference type="AlphaFoldDB" id="A0A4Q9FGE8"/>
<keyword evidence="3" id="KW-1185">Reference proteome</keyword>
<dbReference type="OrthoDB" id="1401154at2"/>
<protein>
    <submittedName>
        <fullName evidence="2">Uncharacterized protein</fullName>
    </submittedName>
</protein>
<dbReference type="RefSeq" id="WP_130962912.1">
    <property type="nucleotide sequence ID" value="NZ_SIRT01000002.1"/>
</dbReference>
<reference evidence="2 3" key="1">
    <citation type="submission" date="2019-02" db="EMBL/GenBank/DDBJ databases">
        <title>Hyunsoonleella sp., isolated from marine sediment.</title>
        <authorList>
            <person name="Liu B.-T."/>
        </authorList>
    </citation>
    <scope>NUCLEOTIDE SEQUENCE [LARGE SCALE GENOMIC DNA]</scope>
    <source>
        <strain evidence="2 3">T58</strain>
    </source>
</reference>
<name>A0A4Q9FGE8_9FLAO</name>
<keyword evidence="1" id="KW-0732">Signal</keyword>